<dbReference type="FunFam" id="2.60.260.20:FF:000013">
    <property type="entry name" value="DnaJ subfamily B member 11"/>
    <property type="match status" value="1"/>
</dbReference>
<dbReference type="PRINTS" id="PR00625">
    <property type="entry name" value="JDOMAIN"/>
</dbReference>
<evidence type="ECO:0000313" key="4">
    <source>
        <dbReference type="EMBL" id="SEH25240.1"/>
    </source>
</evidence>
<protein>
    <submittedName>
        <fullName evidence="4">DnaJ domain-containing protein</fullName>
    </submittedName>
</protein>
<accession>A0A1H6GSU8</accession>
<proteinExistence type="predicted"/>
<keyword evidence="1" id="KW-0143">Chaperone</keyword>
<name>A0A1H6GSU8_MAGFU</name>
<dbReference type="Pfam" id="PF01556">
    <property type="entry name" value="DnaJ_C"/>
    <property type="match status" value="1"/>
</dbReference>
<dbReference type="GO" id="GO:0051082">
    <property type="term" value="F:unfolded protein binding"/>
    <property type="evidence" value="ECO:0007669"/>
    <property type="project" value="InterPro"/>
</dbReference>
<dbReference type="GO" id="GO:0042026">
    <property type="term" value="P:protein refolding"/>
    <property type="evidence" value="ECO:0007669"/>
    <property type="project" value="TreeGrafter"/>
</dbReference>
<dbReference type="InterPro" id="IPR036869">
    <property type="entry name" value="J_dom_sf"/>
</dbReference>
<dbReference type="AlphaFoldDB" id="A0A1H6GSU8"/>
<evidence type="ECO:0000259" key="3">
    <source>
        <dbReference type="PROSITE" id="PS50076"/>
    </source>
</evidence>
<dbReference type="Gene3D" id="2.60.260.20">
    <property type="entry name" value="Urease metallochaperone UreE, N-terminal domain"/>
    <property type="match status" value="2"/>
</dbReference>
<dbReference type="Gene3D" id="1.10.287.110">
    <property type="entry name" value="DnaJ domain"/>
    <property type="match status" value="1"/>
</dbReference>
<feature type="domain" description="J" evidence="3">
    <location>
        <begin position="3"/>
        <end position="68"/>
    </location>
</feature>
<dbReference type="PANTHER" id="PTHR43096:SF48">
    <property type="entry name" value="CHAPERONE PROTEIN DNAJ"/>
    <property type="match status" value="1"/>
</dbReference>
<dbReference type="PROSITE" id="PS00636">
    <property type="entry name" value="DNAJ_1"/>
    <property type="match status" value="1"/>
</dbReference>
<reference evidence="5" key="1">
    <citation type="submission" date="2016-10" db="EMBL/GenBank/DDBJ databases">
        <authorList>
            <person name="Varghese N."/>
            <person name="Submissions S."/>
        </authorList>
    </citation>
    <scope>NUCLEOTIDE SEQUENCE [LARGE SCALE GENOMIC DNA]</scope>
    <source>
        <strain evidence="5">DSM 13234</strain>
    </source>
</reference>
<keyword evidence="5" id="KW-1185">Reference proteome</keyword>
<evidence type="ECO:0000256" key="1">
    <source>
        <dbReference type="ARBA" id="ARBA00023186"/>
    </source>
</evidence>
<dbReference type="InterPro" id="IPR001623">
    <property type="entry name" value="DnaJ_domain"/>
</dbReference>
<dbReference type="GO" id="GO:0005737">
    <property type="term" value="C:cytoplasm"/>
    <property type="evidence" value="ECO:0007669"/>
    <property type="project" value="TreeGrafter"/>
</dbReference>
<dbReference type="EMBL" id="FNWO01000001">
    <property type="protein sequence ID" value="SEH25240.1"/>
    <property type="molecule type" value="Genomic_DNA"/>
</dbReference>
<dbReference type="Proteomes" id="UP000182983">
    <property type="component" value="Unassembled WGS sequence"/>
</dbReference>
<sequence>MKDPYQILGVAKTASDDEIKKAYRALARELHPDLNPGDKKGEERFKDISAAYDFLSDSTRRGQYDSGEIDASGAPRRTRSTWRPGTGGGTDWGSAGSAWGSRSGFSFGDDADDILAEMMRRKAQGRAARAETHRGGSEVRHSLTVSFTDAAMGATKRVTLITGRTVEVKIPAGATDGQTLRLKGQGQPAGPTAAIVPDAFIDLHVESHPYFVRRDLDILVDLPISVQEAVLGGKVTVPTIDGKVTLSVPPDSNGGGVLRLKGKGIVGADGARGDQLVTLRVMLPENDSEFKKLIEKWGPRNGYDPRARAGMV</sequence>
<dbReference type="PANTHER" id="PTHR43096">
    <property type="entry name" value="DNAJ HOMOLOG 1, MITOCHONDRIAL-RELATED"/>
    <property type="match status" value="1"/>
</dbReference>
<feature type="region of interest" description="Disordered" evidence="2">
    <location>
        <begin position="63"/>
        <end position="95"/>
    </location>
</feature>
<dbReference type="SMART" id="SM00271">
    <property type="entry name" value="DnaJ"/>
    <property type="match status" value="1"/>
</dbReference>
<organism evidence="4 5">
    <name type="scientific">Magnetospirillum fulvum</name>
    <name type="common">Rhodospirillum fulvum</name>
    <dbReference type="NCBI Taxonomy" id="1082"/>
    <lineage>
        <taxon>Bacteria</taxon>
        <taxon>Pseudomonadati</taxon>
        <taxon>Pseudomonadota</taxon>
        <taxon>Alphaproteobacteria</taxon>
        <taxon>Rhodospirillales</taxon>
        <taxon>Rhodospirillaceae</taxon>
        <taxon>Magnetospirillum</taxon>
    </lineage>
</organism>
<dbReference type="SUPFAM" id="SSF46565">
    <property type="entry name" value="Chaperone J-domain"/>
    <property type="match status" value="1"/>
</dbReference>
<evidence type="ECO:0000313" key="5">
    <source>
        <dbReference type="Proteomes" id="UP000182983"/>
    </source>
</evidence>
<gene>
    <name evidence="4" type="ORF">SAMN04244559_00157</name>
</gene>
<dbReference type="InterPro" id="IPR008971">
    <property type="entry name" value="HSP40/DnaJ_pept-bd"/>
</dbReference>
<dbReference type="PROSITE" id="PS50076">
    <property type="entry name" value="DNAJ_2"/>
    <property type="match status" value="1"/>
</dbReference>
<dbReference type="Pfam" id="PF00226">
    <property type="entry name" value="DnaJ"/>
    <property type="match status" value="1"/>
</dbReference>
<dbReference type="CDD" id="cd06257">
    <property type="entry name" value="DnaJ"/>
    <property type="match status" value="1"/>
</dbReference>
<dbReference type="InterPro" id="IPR002939">
    <property type="entry name" value="DnaJ_C"/>
</dbReference>
<dbReference type="InterPro" id="IPR018253">
    <property type="entry name" value="DnaJ_domain_CS"/>
</dbReference>
<dbReference type="CDD" id="cd10747">
    <property type="entry name" value="DnaJ_C"/>
    <property type="match status" value="1"/>
</dbReference>
<dbReference type="RefSeq" id="WP_074764564.1">
    <property type="nucleotide sequence ID" value="NZ_FNWO01000001.1"/>
</dbReference>
<dbReference type="SUPFAM" id="SSF49493">
    <property type="entry name" value="HSP40/DnaJ peptide-binding domain"/>
    <property type="match status" value="2"/>
</dbReference>
<evidence type="ECO:0000256" key="2">
    <source>
        <dbReference type="SAM" id="MobiDB-lite"/>
    </source>
</evidence>
<dbReference type="OrthoDB" id="9779889at2"/>